<dbReference type="OrthoDB" id="517356at2"/>
<name>A0A4R5AJ94_9ACTN</name>
<keyword evidence="3 8" id="KW-0479">Metal-binding</keyword>
<keyword evidence="7 8" id="KW-0275">Fatty acid biosynthesis</keyword>
<reference evidence="10 11" key="1">
    <citation type="submission" date="2019-02" db="EMBL/GenBank/DDBJ databases">
        <title>Draft genome sequences of novel Actinobacteria.</title>
        <authorList>
            <person name="Sahin N."/>
            <person name="Ay H."/>
            <person name="Saygin H."/>
        </authorList>
    </citation>
    <scope>NUCLEOTIDE SEQUENCE [LARGE SCALE GENOMIC DNA]</scope>
    <source>
        <strain evidence="10 11">8K307</strain>
    </source>
</reference>
<protein>
    <recommendedName>
        <fullName evidence="8">Holo-[acyl-carrier-protein] synthase</fullName>
        <shortName evidence="8">Holo-ACP synthase</shortName>
        <ecNumber evidence="8">2.7.8.7</ecNumber>
    </recommendedName>
    <alternativeName>
        <fullName evidence="8">4'-phosphopantetheinyl transferase AcpS</fullName>
    </alternativeName>
</protein>
<gene>
    <name evidence="8 10" type="primary">acpS</name>
    <name evidence="10" type="ORF">E1262_02345</name>
</gene>
<evidence type="ECO:0000256" key="8">
    <source>
        <dbReference type="HAMAP-Rule" id="MF_00101"/>
    </source>
</evidence>
<feature type="binding site" evidence="8">
    <location>
        <position position="56"/>
    </location>
    <ligand>
        <name>Mg(2+)</name>
        <dbReference type="ChEBI" id="CHEBI:18420"/>
    </ligand>
</feature>
<dbReference type="InterPro" id="IPR037143">
    <property type="entry name" value="4-PPantetheinyl_Trfase_dom_sf"/>
</dbReference>
<evidence type="ECO:0000256" key="3">
    <source>
        <dbReference type="ARBA" id="ARBA00022723"/>
    </source>
</evidence>
<evidence type="ECO:0000313" key="10">
    <source>
        <dbReference type="EMBL" id="TDD72713.1"/>
    </source>
</evidence>
<feature type="binding site" evidence="8">
    <location>
        <position position="8"/>
    </location>
    <ligand>
        <name>Mg(2+)</name>
        <dbReference type="ChEBI" id="CHEBI:18420"/>
    </ligand>
</feature>
<keyword evidence="6 8" id="KW-0443">Lipid metabolism</keyword>
<keyword evidence="5 8" id="KW-0460">Magnesium</keyword>
<evidence type="ECO:0000256" key="1">
    <source>
        <dbReference type="ARBA" id="ARBA00022516"/>
    </source>
</evidence>
<dbReference type="EMBL" id="SMLB01000002">
    <property type="protein sequence ID" value="TDD72713.1"/>
    <property type="molecule type" value="Genomic_DNA"/>
</dbReference>
<evidence type="ECO:0000256" key="6">
    <source>
        <dbReference type="ARBA" id="ARBA00023098"/>
    </source>
</evidence>
<dbReference type="NCBIfam" id="TIGR00556">
    <property type="entry name" value="pantethn_trn"/>
    <property type="match status" value="1"/>
</dbReference>
<evidence type="ECO:0000256" key="2">
    <source>
        <dbReference type="ARBA" id="ARBA00022679"/>
    </source>
</evidence>
<comment type="catalytic activity">
    <reaction evidence="8">
        <text>apo-[ACP] + CoA = holo-[ACP] + adenosine 3',5'-bisphosphate + H(+)</text>
        <dbReference type="Rhea" id="RHEA:12068"/>
        <dbReference type="Rhea" id="RHEA-COMP:9685"/>
        <dbReference type="Rhea" id="RHEA-COMP:9690"/>
        <dbReference type="ChEBI" id="CHEBI:15378"/>
        <dbReference type="ChEBI" id="CHEBI:29999"/>
        <dbReference type="ChEBI" id="CHEBI:57287"/>
        <dbReference type="ChEBI" id="CHEBI:58343"/>
        <dbReference type="ChEBI" id="CHEBI:64479"/>
        <dbReference type="EC" id="2.7.8.7"/>
    </reaction>
</comment>
<evidence type="ECO:0000256" key="7">
    <source>
        <dbReference type="ARBA" id="ARBA00023160"/>
    </source>
</evidence>
<evidence type="ECO:0000256" key="4">
    <source>
        <dbReference type="ARBA" id="ARBA00022832"/>
    </source>
</evidence>
<keyword evidence="2 8" id="KW-0808">Transferase</keyword>
<dbReference type="HAMAP" id="MF_00101">
    <property type="entry name" value="AcpS"/>
    <property type="match status" value="1"/>
</dbReference>
<dbReference type="GO" id="GO:0005737">
    <property type="term" value="C:cytoplasm"/>
    <property type="evidence" value="ECO:0007669"/>
    <property type="project" value="UniProtKB-SubCell"/>
</dbReference>
<dbReference type="GO" id="GO:0006633">
    <property type="term" value="P:fatty acid biosynthetic process"/>
    <property type="evidence" value="ECO:0007669"/>
    <property type="project" value="UniProtKB-UniRule"/>
</dbReference>
<keyword evidence="4 8" id="KW-0276">Fatty acid metabolism</keyword>
<organism evidence="10 11">
    <name type="scientific">Jiangella aurantiaca</name>
    <dbReference type="NCBI Taxonomy" id="2530373"/>
    <lineage>
        <taxon>Bacteria</taxon>
        <taxon>Bacillati</taxon>
        <taxon>Actinomycetota</taxon>
        <taxon>Actinomycetes</taxon>
        <taxon>Jiangellales</taxon>
        <taxon>Jiangellaceae</taxon>
        <taxon>Jiangella</taxon>
    </lineage>
</organism>
<evidence type="ECO:0000256" key="5">
    <source>
        <dbReference type="ARBA" id="ARBA00022842"/>
    </source>
</evidence>
<dbReference type="InterPro" id="IPR002582">
    <property type="entry name" value="ACPS"/>
</dbReference>
<keyword evidence="8" id="KW-0963">Cytoplasm</keyword>
<keyword evidence="1 8" id="KW-0444">Lipid biosynthesis</keyword>
<dbReference type="RefSeq" id="WP_132101430.1">
    <property type="nucleotide sequence ID" value="NZ_SMLB01000002.1"/>
</dbReference>
<evidence type="ECO:0000259" key="9">
    <source>
        <dbReference type="Pfam" id="PF01648"/>
    </source>
</evidence>
<evidence type="ECO:0000313" key="11">
    <source>
        <dbReference type="Proteomes" id="UP000295217"/>
    </source>
</evidence>
<comment type="caution">
    <text evidence="10">The sequence shown here is derived from an EMBL/GenBank/DDBJ whole genome shotgun (WGS) entry which is preliminary data.</text>
</comment>
<dbReference type="AlphaFoldDB" id="A0A4R5AJ94"/>
<proteinExistence type="inferred from homology"/>
<comment type="cofactor">
    <cofactor evidence="8">
        <name>Mg(2+)</name>
        <dbReference type="ChEBI" id="CHEBI:18420"/>
    </cofactor>
</comment>
<comment type="similarity">
    <text evidence="8">Belongs to the P-Pant transferase superfamily. AcpS family.</text>
</comment>
<dbReference type="GO" id="GO:0000287">
    <property type="term" value="F:magnesium ion binding"/>
    <property type="evidence" value="ECO:0007669"/>
    <property type="project" value="UniProtKB-UniRule"/>
</dbReference>
<dbReference type="Pfam" id="PF01648">
    <property type="entry name" value="ACPS"/>
    <property type="match status" value="1"/>
</dbReference>
<dbReference type="EC" id="2.7.8.7" evidence="8"/>
<dbReference type="NCBIfam" id="TIGR00516">
    <property type="entry name" value="acpS"/>
    <property type="match status" value="1"/>
</dbReference>
<comment type="function">
    <text evidence="8">Transfers the 4'-phosphopantetheine moiety from coenzyme A to a Ser of acyl-carrier-protein.</text>
</comment>
<comment type="subcellular location">
    <subcellularLocation>
        <location evidence="8">Cytoplasm</location>
    </subcellularLocation>
</comment>
<dbReference type="Gene3D" id="3.90.470.20">
    <property type="entry name" value="4'-phosphopantetheinyl transferase domain"/>
    <property type="match status" value="1"/>
</dbReference>
<dbReference type="Proteomes" id="UP000295217">
    <property type="component" value="Unassembled WGS sequence"/>
</dbReference>
<dbReference type="SUPFAM" id="SSF56214">
    <property type="entry name" value="4'-phosphopantetheinyl transferase"/>
    <property type="match status" value="1"/>
</dbReference>
<dbReference type="InterPro" id="IPR004568">
    <property type="entry name" value="Ppantetheine-prot_Trfase_dom"/>
</dbReference>
<keyword evidence="11" id="KW-1185">Reference proteome</keyword>
<dbReference type="GO" id="GO:0008897">
    <property type="term" value="F:holo-[acyl-carrier-protein] synthase activity"/>
    <property type="evidence" value="ECO:0007669"/>
    <property type="project" value="UniProtKB-UniRule"/>
</dbReference>
<dbReference type="InterPro" id="IPR008278">
    <property type="entry name" value="4-PPantetheinyl_Trfase_dom"/>
</dbReference>
<sequence length="134" mass="14409">MEVRVGVDLVHVPRLRRLLTEQPAIGGQLFTAGELRACADRRNTVSRLSARFAAKEAVLKALGTGLGPRMRWLDVEIVNEPWGRPVVRLHGEVAAAGARRGARTVDVSLSHTADFALAHAVVVMSGEPGPEEEG</sequence>
<accession>A0A4R5AJ94</accession>
<feature type="domain" description="4'-phosphopantetheinyl transferase" evidence="9">
    <location>
        <begin position="4"/>
        <end position="99"/>
    </location>
</feature>